<keyword evidence="3" id="KW-1185">Reference proteome</keyword>
<dbReference type="PANTHER" id="PTHR47481">
    <property type="match status" value="1"/>
</dbReference>
<gene>
    <name evidence="2" type="ORF">KFK09_016818</name>
</gene>
<dbReference type="EMBL" id="JAGYWB010000012">
    <property type="protein sequence ID" value="KAI0501873.1"/>
    <property type="molecule type" value="Genomic_DNA"/>
</dbReference>
<sequence length="323" mass="35415">MATLASASSSSDATVGIGNTNPIIPLALKFVISNIKSLVPHSLTPDNFPLWSTQFAKLLKANGFSHFLAPTSALENADPNQDLQSWSVTDQNLATAMCSTISPEVLPYVIHLESTSEIWSTLHTRFQSSNRSKVIQLKNELHNLSVQALSMSQYLTEVKKIVDQISAAGSTVDPEDVIIYILNGLPPEYQSFTTTIRTMQQSLSLDNLYALLISEEIHLKAAASRFPKLPDFQTALYSSRGRGKRGRGRSNRESNSVNSTTQFSAVTCQICKKKGHQADACWHRLNTNYIPSQSNSKNANALLAANEPTLQKTGTSIQELHPI</sequence>
<evidence type="ECO:0008006" key="4">
    <source>
        <dbReference type="Google" id="ProtNLM"/>
    </source>
</evidence>
<dbReference type="PANTHER" id="PTHR47481:SF31">
    <property type="entry name" value="OS01G0873500 PROTEIN"/>
    <property type="match status" value="1"/>
</dbReference>
<evidence type="ECO:0000313" key="2">
    <source>
        <dbReference type="EMBL" id="KAI0501873.1"/>
    </source>
</evidence>
<accession>A0A8T3AZC1</accession>
<feature type="region of interest" description="Disordered" evidence="1">
    <location>
        <begin position="237"/>
        <end position="258"/>
    </location>
</feature>
<reference evidence="2" key="1">
    <citation type="journal article" date="2022" name="Front. Genet.">
        <title>Chromosome-Scale Assembly of the Dendrobium nobile Genome Provides Insights Into the Molecular Mechanism of the Biosynthesis of the Medicinal Active Ingredient of Dendrobium.</title>
        <authorList>
            <person name="Xu Q."/>
            <person name="Niu S.-C."/>
            <person name="Li K.-L."/>
            <person name="Zheng P.-J."/>
            <person name="Zhang X.-J."/>
            <person name="Jia Y."/>
            <person name="Liu Y."/>
            <person name="Niu Y.-X."/>
            <person name="Yu L.-H."/>
            <person name="Chen D.-F."/>
            <person name="Zhang G.-Q."/>
        </authorList>
    </citation>
    <scope>NUCLEOTIDE SEQUENCE</scope>
    <source>
        <tissue evidence="2">Leaf</tissue>
    </source>
</reference>
<comment type="caution">
    <text evidence="2">The sequence shown here is derived from an EMBL/GenBank/DDBJ whole genome shotgun (WGS) entry which is preliminary data.</text>
</comment>
<dbReference type="Pfam" id="PF14223">
    <property type="entry name" value="Retrotran_gag_2"/>
    <property type="match status" value="1"/>
</dbReference>
<name>A0A8T3AZC1_DENNO</name>
<evidence type="ECO:0000256" key="1">
    <source>
        <dbReference type="SAM" id="MobiDB-lite"/>
    </source>
</evidence>
<proteinExistence type="predicted"/>
<dbReference type="OrthoDB" id="693186at2759"/>
<organism evidence="2 3">
    <name type="scientific">Dendrobium nobile</name>
    <name type="common">Orchid</name>
    <dbReference type="NCBI Taxonomy" id="94219"/>
    <lineage>
        <taxon>Eukaryota</taxon>
        <taxon>Viridiplantae</taxon>
        <taxon>Streptophyta</taxon>
        <taxon>Embryophyta</taxon>
        <taxon>Tracheophyta</taxon>
        <taxon>Spermatophyta</taxon>
        <taxon>Magnoliopsida</taxon>
        <taxon>Liliopsida</taxon>
        <taxon>Asparagales</taxon>
        <taxon>Orchidaceae</taxon>
        <taxon>Epidendroideae</taxon>
        <taxon>Malaxideae</taxon>
        <taxon>Dendrobiinae</taxon>
        <taxon>Dendrobium</taxon>
    </lineage>
</organism>
<evidence type="ECO:0000313" key="3">
    <source>
        <dbReference type="Proteomes" id="UP000829196"/>
    </source>
</evidence>
<protein>
    <recommendedName>
        <fullName evidence="4">Retrovirus-related Pol polyprotein from transposon TNT 1-94</fullName>
    </recommendedName>
</protein>
<dbReference type="AlphaFoldDB" id="A0A8T3AZC1"/>
<dbReference type="Proteomes" id="UP000829196">
    <property type="component" value="Unassembled WGS sequence"/>
</dbReference>